<dbReference type="EMBL" id="KZ679267">
    <property type="protein sequence ID" value="PTB37801.1"/>
    <property type="molecule type" value="Genomic_DNA"/>
</dbReference>
<gene>
    <name evidence="1" type="ORF">M441DRAFT_258066</name>
</gene>
<evidence type="ECO:0000313" key="1">
    <source>
        <dbReference type="EMBL" id="PTB37801.1"/>
    </source>
</evidence>
<keyword evidence="2" id="KW-1185">Reference proteome</keyword>
<evidence type="ECO:0000313" key="2">
    <source>
        <dbReference type="Proteomes" id="UP000240493"/>
    </source>
</evidence>
<sequence>MDQFGRWTMCRSDDLSCMAGNRDLVYLCCVLAVRASTVRLSVFLFFFNFQVLDSNSMQCHKIVSRPLCRGVERPMSGVSATSWLAVSAARDVGCFGEYCAEIEAAYSTWHMTNALS</sequence>
<dbReference type="Proteomes" id="UP000240493">
    <property type="component" value="Unassembled WGS sequence"/>
</dbReference>
<protein>
    <submittedName>
        <fullName evidence="1">Uncharacterized protein</fullName>
    </submittedName>
</protein>
<accession>A0A2T3YZ04</accession>
<organism evidence="1 2">
    <name type="scientific">Trichoderma asperellum (strain ATCC 204424 / CBS 433.97 / NBRC 101777)</name>
    <dbReference type="NCBI Taxonomy" id="1042311"/>
    <lineage>
        <taxon>Eukaryota</taxon>
        <taxon>Fungi</taxon>
        <taxon>Dikarya</taxon>
        <taxon>Ascomycota</taxon>
        <taxon>Pezizomycotina</taxon>
        <taxon>Sordariomycetes</taxon>
        <taxon>Hypocreomycetidae</taxon>
        <taxon>Hypocreales</taxon>
        <taxon>Hypocreaceae</taxon>
        <taxon>Trichoderma</taxon>
    </lineage>
</organism>
<reference evidence="1 2" key="1">
    <citation type="submission" date="2016-07" db="EMBL/GenBank/DDBJ databases">
        <title>Multiple horizontal gene transfer events from other fungi enriched the ability of initially mycotrophic Trichoderma (Ascomycota) to feed on dead plant biomass.</title>
        <authorList>
            <consortium name="DOE Joint Genome Institute"/>
            <person name="Aerts A."/>
            <person name="Atanasova L."/>
            <person name="Chenthamara K."/>
            <person name="Zhang J."/>
            <person name="Grujic M."/>
            <person name="Henrissat B."/>
            <person name="Kuo A."/>
            <person name="Salamov A."/>
            <person name="Lipzen A."/>
            <person name="Labutti K."/>
            <person name="Barry K."/>
            <person name="Miao Y."/>
            <person name="Rahimi M.J."/>
            <person name="Shen Q."/>
            <person name="Grigoriev I.V."/>
            <person name="Kubicek C.P."/>
            <person name="Druzhinina I.S."/>
        </authorList>
    </citation>
    <scope>NUCLEOTIDE SEQUENCE [LARGE SCALE GENOMIC DNA]</scope>
    <source>
        <strain evidence="1 2">CBS 433.97</strain>
    </source>
</reference>
<name>A0A2T3YZ04_TRIA4</name>
<proteinExistence type="predicted"/>
<dbReference type="AlphaFoldDB" id="A0A2T3YZ04"/>